<evidence type="ECO:0000313" key="8">
    <source>
        <dbReference type="EMBL" id="AFS78691.1"/>
    </source>
</evidence>
<feature type="binding site" evidence="5">
    <location>
        <begin position="108"/>
        <end position="111"/>
    </location>
    <ligand>
        <name>(6S)-5,6,7,8-tetrahydrofolate</name>
        <dbReference type="ChEBI" id="CHEBI:57453"/>
    </ligand>
</feature>
<comment type="catalytic activity">
    <reaction evidence="5">
        <text>L-methionyl-tRNA(fMet) + (6R)-10-formyltetrahydrofolate = N-formyl-L-methionyl-tRNA(fMet) + (6S)-5,6,7,8-tetrahydrofolate + H(+)</text>
        <dbReference type="Rhea" id="RHEA:24380"/>
        <dbReference type="Rhea" id="RHEA-COMP:9952"/>
        <dbReference type="Rhea" id="RHEA-COMP:9953"/>
        <dbReference type="ChEBI" id="CHEBI:15378"/>
        <dbReference type="ChEBI" id="CHEBI:57453"/>
        <dbReference type="ChEBI" id="CHEBI:78530"/>
        <dbReference type="ChEBI" id="CHEBI:78844"/>
        <dbReference type="ChEBI" id="CHEBI:195366"/>
        <dbReference type="EC" id="2.1.2.9"/>
    </reaction>
</comment>
<evidence type="ECO:0000256" key="1">
    <source>
        <dbReference type="ARBA" id="ARBA00010699"/>
    </source>
</evidence>
<evidence type="ECO:0000256" key="2">
    <source>
        <dbReference type="ARBA" id="ARBA00012261"/>
    </source>
</evidence>
<dbReference type="PROSITE" id="PS00373">
    <property type="entry name" value="GART"/>
    <property type="match status" value="1"/>
</dbReference>
<keyword evidence="3 5" id="KW-0808">Transferase</keyword>
<dbReference type="NCBIfam" id="TIGR00460">
    <property type="entry name" value="fmt"/>
    <property type="match status" value="1"/>
</dbReference>
<comment type="function">
    <text evidence="5">Attaches a formyl group to the free amino group of methionyl-tRNA(fMet). The formyl group appears to play a dual role in the initiator identity of N-formylmethionyl-tRNA by promoting its recognition by IF2 and preventing the misappropriation of this tRNA by the elongation apparatus.</text>
</comment>
<dbReference type="Pfam" id="PF02911">
    <property type="entry name" value="Formyl_trans_C"/>
    <property type="match status" value="1"/>
</dbReference>
<dbReference type="CDD" id="cd08646">
    <property type="entry name" value="FMT_core_Met-tRNA-FMT_N"/>
    <property type="match status" value="1"/>
</dbReference>
<accession>K0B1Y1</accession>
<evidence type="ECO:0000256" key="5">
    <source>
        <dbReference type="HAMAP-Rule" id="MF_00182"/>
    </source>
</evidence>
<evidence type="ECO:0000256" key="3">
    <source>
        <dbReference type="ARBA" id="ARBA00022679"/>
    </source>
</evidence>
<dbReference type="Pfam" id="PF00551">
    <property type="entry name" value="Formyl_trans_N"/>
    <property type="match status" value="1"/>
</dbReference>
<dbReference type="InterPro" id="IPR005793">
    <property type="entry name" value="Formyl_trans_C"/>
</dbReference>
<dbReference type="HOGENOM" id="CLU_033347_1_1_9"/>
<dbReference type="OrthoDB" id="9802815at2"/>
<feature type="domain" description="Formyl transferase C-terminal" evidence="7">
    <location>
        <begin position="203"/>
        <end position="299"/>
    </location>
</feature>
<dbReference type="CDD" id="cd08704">
    <property type="entry name" value="Met_tRNA_FMT_C"/>
    <property type="match status" value="1"/>
</dbReference>
<dbReference type="STRING" id="1128398.Curi_c16840"/>
<organism evidence="8 9">
    <name type="scientific">Gottschalkia acidurici (strain ATCC 7906 / DSM 604 / BCRC 14475 / CIP 104303 / KCTC 5404 / NCIMB 10678 / 9a)</name>
    <name type="common">Clostridium acidurici</name>
    <dbReference type="NCBI Taxonomy" id="1128398"/>
    <lineage>
        <taxon>Bacteria</taxon>
        <taxon>Bacillati</taxon>
        <taxon>Bacillota</taxon>
        <taxon>Tissierellia</taxon>
        <taxon>Tissierellales</taxon>
        <taxon>Gottschalkiaceae</taxon>
        <taxon>Gottschalkia</taxon>
    </lineage>
</organism>
<feature type="domain" description="Formyl transferase N-terminal" evidence="6">
    <location>
        <begin position="2"/>
        <end position="178"/>
    </location>
</feature>
<dbReference type="PANTHER" id="PTHR11138:SF5">
    <property type="entry name" value="METHIONYL-TRNA FORMYLTRANSFERASE, MITOCHONDRIAL"/>
    <property type="match status" value="1"/>
</dbReference>
<name>K0B1Y1_GOTA9</name>
<evidence type="ECO:0000259" key="6">
    <source>
        <dbReference type="Pfam" id="PF00551"/>
    </source>
</evidence>
<comment type="similarity">
    <text evidence="1 5">Belongs to the Fmt family.</text>
</comment>
<protein>
    <recommendedName>
        <fullName evidence="2 5">Methionyl-tRNA formyltransferase</fullName>
        <ecNumber evidence="2 5">2.1.2.9</ecNumber>
    </recommendedName>
</protein>
<dbReference type="SUPFAM" id="SSF53328">
    <property type="entry name" value="Formyltransferase"/>
    <property type="match status" value="1"/>
</dbReference>
<dbReference type="eggNOG" id="COG0223">
    <property type="taxonomic scope" value="Bacteria"/>
</dbReference>
<evidence type="ECO:0000313" key="9">
    <source>
        <dbReference type="Proteomes" id="UP000006094"/>
    </source>
</evidence>
<dbReference type="InterPro" id="IPR044135">
    <property type="entry name" value="Met-tRNA-FMT_C"/>
</dbReference>
<dbReference type="RefSeq" id="WP_014967827.1">
    <property type="nucleotide sequence ID" value="NC_018664.1"/>
</dbReference>
<dbReference type="InterPro" id="IPR036477">
    <property type="entry name" value="Formyl_transf_N_sf"/>
</dbReference>
<keyword evidence="4 5" id="KW-0648">Protein biosynthesis</keyword>
<dbReference type="Proteomes" id="UP000006094">
    <property type="component" value="Chromosome"/>
</dbReference>
<dbReference type="Gene3D" id="3.40.50.12230">
    <property type="match status" value="1"/>
</dbReference>
<dbReference type="EMBL" id="CP003326">
    <property type="protein sequence ID" value="AFS78691.1"/>
    <property type="molecule type" value="Genomic_DNA"/>
</dbReference>
<gene>
    <name evidence="5 8" type="primary">fmt</name>
    <name evidence="8" type="ordered locus">Curi_c16840</name>
</gene>
<dbReference type="InterPro" id="IPR011034">
    <property type="entry name" value="Formyl_transferase-like_C_sf"/>
</dbReference>
<dbReference type="InterPro" id="IPR041711">
    <property type="entry name" value="Met-tRNA-FMT_N"/>
</dbReference>
<dbReference type="SUPFAM" id="SSF50486">
    <property type="entry name" value="FMT C-terminal domain-like"/>
    <property type="match status" value="1"/>
</dbReference>
<dbReference type="AlphaFoldDB" id="K0B1Y1"/>
<dbReference type="KEGG" id="cad:Curi_c16840"/>
<dbReference type="InterPro" id="IPR001555">
    <property type="entry name" value="GART_AS"/>
</dbReference>
<reference evidence="8 9" key="1">
    <citation type="journal article" date="2012" name="PLoS ONE">
        <title>The purine-utilizing bacterium Clostridium acidurici 9a: a genome-guided metabolic reconsideration.</title>
        <authorList>
            <person name="Hartwich K."/>
            <person name="Poehlein A."/>
            <person name="Daniel R."/>
        </authorList>
    </citation>
    <scope>NUCLEOTIDE SEQUENCE [LARGE SCALE GENOMIC DNA]</scope>
    <source>
        <strain evidence="9">ATCC 7906 / DSM 604 / BCRC 14475 / CIP 104303 / KCTC 5404 / NCIMB 10678 / 9a</strain>
    </source>
</reference>
<dbReference type="HAMAP" id="MF_00182">
    <property type="entry name" value="Formyl_trans"/>
    <property type="match status" value="1"/>
</dbReference>
<dbReference type="PANTHER" id="PTHR11138">
    <property type="entry name" value="METHIONYL-TRNA FORMYLTRANSFERASE"/>
    <property type="match status" value="1"/>
</dbReference>
<dbReference type="PATRIC" id="fig|1128398.3.peg.1729"/>
<evidence type="ECO:0000259" key="7">
    <source>
        <dbReference type="Pfam" id="PF02911"/>
    </source>
</evidence>
<dbReference type="InterPro" id="IPR002376">
    <property type="entry name" value="Formyl_transf_N"/>
</dbReference>
<proteinExistence type="inferred from homology"/>
<dbReference type="GO" id="GO:0004479">
    <property type="term" value="F:methionyl-tRNA formyltransferase activity"/>
    <property type="evidence" value="ECO:0007669"/>
    <property type="project" value="UniProtKB-UniRule"/>
</dbReference>
<evidence type="ECO:0000256" key="4">
    <source>
        <dbReference type="ARBA" id="ARBA00022917"/>
    </source>
</evidence>
<sequence>MKAIFMGTPDFAVPTLEALNKEHEVSLVITQPDKPKGRGKLLSPPPVKEKAMELGIEVYQPKDINTEESIAKIREISPDIIVVVAYGQLLKEDILNLPKYKCVNVHASLLPKYRGAAPINWVVINGEEKTGVTIMEMSKGLDAGDMISKRELLIDSNMTAGELHDKLMYIGSELLAETLKEIENGTAIKEPQDHSLSTYAHMMDKSLGKIDWNKKGIEIKNLIRGTQPWPSSYFQYENKNIKVLDAEVVDKFKDGENGKVVEVSEKGIAVNVNDSCLILKKIQFPGKKPMTIEEFLRGNEFKTDITLR</sequence>
<dbReference type="FunFam" id="3.40.50.12230:FF:000001">
    <property type="entry name" value="Methionyl-tRNA formyltransferase"/>
    <property type="match status" value="1"/>
</dbReference>
<keyword evidence="9" id="KW-1185">Reference proteome</keyword>
<dbReference type="EC" id="2.1.2.9" evidence="2 5"/>
<dbReference type="GO" id="GO:0005829">
    <property type="term" value="C:cytosol"/>
    <property type="evidence" value="ECO:0007669"/>
    <property type="project" value="TreeGrafter"/>
</dbReference>
<dbReference type="InterPro" id="IPR005794">
    <property type="entry name" value="Fmt"/>
</dbReference>